<feature type="compositionally biased region" description="Basic and acidic residues" evidence="1">
    <location>
        <begin position="89"/>
        <end position="104"/>
    </location>
</feature>
<dbReference type="GO" id="GO:0005509">
    <property type="term" value="F:calcium ion binding"/>
    <property type="evidence" value="ECO:0007669"/>
    <property type="project" value="InterPro"/>
</dbReference>
<dbReference type="GO" id="GO:0005737">
    <property type="term" value="C:cytoplasm"/>
    <property type="evidence" value="ECO:0007669"/>
    <property type="project" value="InterPro"/>
</dbReference>
<gene>
    <name evidence="4" type="ORF">LLEC1_06481</name>
</gene>
<evidence type="ECO:0000259" key="3">
    <source>
        <dbReference type="Pfam" id="PF03068"/>
    </source>
</evidence>
<proteinExistence type="predicted"/>
<dbReference type="InterPro" id="IPR036556">
    <property type="entry name" value="PAD_central_sf"/>
</dbReference>
<reference evidence="4 5" key="1">
    <citation type="submission" date="2016-03" db="EMBL/GenBank/DDBJ databases">
        <title>Fine-scale spatial genetic structure of a fungal parasite of coffee scale insects.</title>
        <authorList>
            <person name="Jackson D."/>
            <person name="Zemenick K.A."/>
            <person name="Malloure B."/>
            <person name="Quandt C.A."/>
            <person name="James T.Y."/>
        </authorList>
    </citation>
    <scope>NUCLEOTIDE SEQUENCE [LARGE SCALE GENOMIC DNA]</scope>
    <source>
        <strain evidence="4 5">UM487</strain>
    </source>
</reference>
<comment type="caution">
    <text evidence="4">The sequence shown here is derived from an EMBL/GenBank/DDBJ whole genome shotgun (WGS) entry which is preliminary data.</text>
</comment>
<evidence type="ECO:0000256" key="1">
    <source>
        <dbReference type="SAM" id="MobiDB-lite"/>
    </source>
</evidence>
<feature type="region of interest" description="Disordered" evidence="1">
    <location>
        <begin position="624"/>
        <end position="684"/>
    </location>
</feature>
<dbReference type="Gene3D" id="3.75.10.10">
    <property type="entry name" value="L-arginine/glycine Amidinotransferase, Chain A"/>
    <property type="match status" value="1"/>
</dbReference>
<name>A0A179IES2_CORDF</name>
<feature type="region of interest" description="Disordered" evidence="1">
    <location>
        <begin position="538"/>
        <end position="558"/>
    </location>
</feature>
<dbReference type="Pfam" id="PF03068">
    <property type="entry name" value="PAD"/>
    <property type="match status" value="1"/>
</dbReference>
<dbReference type="InterPro" id="IPR013530">
    <property type="entry name" value="PAD_C"/>
</dbReference>
<feature type="compositionally biased region" description="Low complexity" evidence="1">
    <location>
        <begin position="108"/>
        <end position="125"/>
    </location>
</feature>
<feature type="domain" description="Protein-arginine deiminase C-terminal" evidence="3">
    <location>
        <begin position="312"/>
        <end position="774"/>
    </location>
</feature>
<sequence length="774" mass="82815">MRVRAVTTALTLIAAVAATPTSNSPSKIAHPKRHWQPSVRDDGSAYNHKDDGPAYNPSDDGPAYNPKDNDNGPAPNPKDNGPAPNPKDNGSDKKPAETPLDKPKGTLTSSTATPATSTPNPAAATGSLTVTILADSNRDGKVDVTGDTDRASKEEWTETSGAVFLANIADTDGRCSSAISGPCGTRLGDIFKNNSLNVTDAEELIGACHDASDDILRNPEYLAPLRTTPNPQLGSSATGSVSVTEEAAASKVRIFHNAGGAWKFVSSDYSFKAEDLKAGLELGIDARDVRRHGGWDGRATVQLKVKDGESEATDSVMLRVAPVLTQHHGQAAVQLVAASGAPRNKQQTQFVKDVEAASSAAGLAKPLHVLQTSDCNNGEVWAQDFFEPGYTSMPGPNGPIGLHIMIGSAQTKFRKANNRVFQELRSKTAGALQIPGNGGTTDSLGNLETVPPYTYDGKSYPAGRAIMGTGFGPKAKALMMAFLEAQETQAPIEIDTSWLYIKHTDEFMQFLPVTSNKRGWVMMVDDPRAGLEILQKAEQAGHGDTPAVSRPNLPADPEEWRVTNSIGDVLKMADFAEIQDAFAGNIDKNIDILKRETGITDAEIIRIPALYTARQFWKYAAGAGDASGPSKVRKSRDEPPQQPSESSPGDNETDVLDAVQAGTPPELRTQQSWPNATDPSSLQRRQGKEFYNLAALYPAGINSVVMGGNQVLAANPWGPVIDGQDILAAAVNASYAKANYTVRYVDDWFSHHDKYSDVHCATNMIRDFAGAKWW</sequence>
<evidence type="ECO:0000313" key="4">
    <source>
        <dbReference type="EMBL" id="OAR01118.1"/>
    </source>
</evidence>
<keyword evidence="5" id="KW-1185">Reference proteome</keyword>
<dbReference type="Proteomes" id="UP000243081">
    <property type="component" value="Unassembled WGS sequence"/>
</dbReference>
<evidence type="ECO:0000256" key="2">
    <source>
        <dbReference type="SAM" id="SignalP"/>
    </source>
</evidence>
<evidence type="ECO:0000313" key="5">
    <source>
        <dbReference type="Proteomes" id="UP000243081"/>
    </source>
</evidence>
<keyword evidence="2" id="KW-0732">Signal</keyword>
<dbReference type="PANTHER" id="PTHR10837">
    <property type="entry name" value="PEPTIDYLARGININE DEIMINASE"/>
    <property type="match status" value="1"/>
</dbReference>
<feature type="signal peptide" evidence="2">
    <location>
        <begin position="1"/>
        <end position="18"/>
    </location>
</feature>
<organism evidence="4 5">
    <name type="scientific">Cordyceps confragosa</name>
    <name type="common">Lecanicillium lecanii</name>
    <dbReference type="NCBI Taxonomy" id="2714763"/>
    <lineage>
        <taxon>Eukaryota</taxon>
        <taxon>Fungi</taxon>
        <taxon>Dikarya</taxon>
        <taxon>Ascomycota</taxon>
        <taxon>Pezizomycotina</taxon>
        <taxon>Sordariomycetes</taxon>
        <taxon>Hypocreomycetidae</taxon>
        <taxon>Hypocreales</taxon>
        <taxon>Cordycipitaceae</taxon>
        <taxon>Akanthomyces</taxon>
    </lineage>
</organism>
<dbReference type="EMBL" id="LUKN01001364">
    <property type="protein sequence ID" value="OAR01118.1"/>
    <property type="molecule type" value="Genomic_DNA"/>
</dbReference>
<feature type="chain" id="PRO_5008104353" description="Protein-arginine deiminase C-terminal domain-containing protein" evidence="2">
    <location>
        <begin position="19"/>
        <end position="774"/>
    </location>
</feature>
<dbReference type="SUPFAM" id="SSF55909">
    <property type="entry name" value="Pentein"/>
    <property type="match status" value="1"/>
</dbReference>
<dbReference type="GO" id="GO:0004668">
    <property type="term" value="F:protein-arginine deiminase activity"/>
    <property type="evidence" value="ECO:0007669"/>
    <property type="project" value="InterPro"/>
</dbReference>
<feature type="region of interest" description="Disordered" evidence="1">
    <location>
        <begin position="20"/>
        <end position="125"/>
    </location>
</feature>
<dbReference type="SUPFAM" id="SSF110083">
    <property type="entry name" value="Peptidylarginine deiminase Pad4, middle domain"/>
    <property type="match status" value="1"/>
</dbReference>
<feature type="compositionally biased region" description="Basic and acidic residues" evidence="1">
    <location>
        <begin position="39"/>
        <end position="52"/>
    </location>
</feature>
<feature type="compositionally biased region" description="Polar residues" evidence="1">
    <location>
        <begin position="668"/>
        <end position="684"/>
    </location>
</feature>
<dbReference type="OrthoDB" id="5102063at2759"/>
<dbReference type="AlphaFoldDB" id="A0A179IES2"/>
<dbReference type="PANTHER" id="PTHR10837:SF8">
    <property type="entry name" value="PROTEIN-ARGININE DEIMINASE"/>
    <property type="match status" value="1"/>
</dbReference>
<dbReference type="OMA" id="YNPKDDG"/>
<accession>A0A179IES2</accession>
<dbReference type="InterPro" id="IPR004303">
    <property type="entry name" value="PAD"/>
</dbReference>
<protein>
    <recommendedName>
        <fullName evidence="3">Protein-arginine deiminase C-terminal domain-containing protein</fullName>
    </recommendedName>
</protein>